<evidence type="ECO:0000256" key="2">
    <source>
        <dbReference type="ARBA" id="ARBA00023242"/>
    </source>
</evidence>
<gene>
    <name evidence="4" type="ORF">OS493_011030</name>
</gene>
<dbReference type="GO" id="GO:0031213">
    <property type="term" value="C:RSF complex"/>
    <property type="evidence" value="ECO:0007669"/>
    <property type="project" value="InterPro"/>
</dbReference>
<sequence>MRRRHKQGALSTNGMRSMWEFVFVSQFLRVFQGKFGFVHFTSEELENAFLESHNSTLFGIFSQLLRILLPKRDIKTTTWQDVFKEELERRSSEWCPFEEGKRYDEFSPKERVLLLKRLIDYLADGKDDELNEFAKDFLNPNSSRVKPIGRDASNNIYWYFDDLRLYREIIGKKGRRTG</sequence>
<dbReference type="InterPro" id="IPR018501">
    <property type="entry name" value="DDT_dom"/>
</dbReference>
<keyword evidence="2" id="KW-0539">Nucleus</keyword>
<dbReference type="AlphaFoldDB" id="A0A9X0CYK3"/>
<organism evidence="4 5">
    <name type="scientific">Desmophyllum pertusum</name>
    <dbReference type="NCBI Taxonomy" id="174260"/>
    <lineage>
        <taxon>Eukaryota</taxon>
        <taxon>Metazoa</taxon>
        <taxon>Cnidaria</taxon>
        <taxon>Anthozoa</taxon>
        <taxon>Hexacorallia</taxon>
        <taxon>Scleractinia</taxon>
        <taxon>Caryophylliina</taxon>
        <taxon>Caryophylliidae</taxon>
        <taxon>Desmophyllum</taxon>
    </lineage>
</organism>
<accession>A0A9X0CYK3</accession>
<name>A0A9X0CYK3_9CNID</name>
<evidence type="ECO:0000256" key="1">
    <source>
        <dbReference type="ARBA" id="ARBA00004123"/>
    </source>
</evidence>
<keyword evidence="5" id="KW-1185">Reference proteome</keyword>
<dbReference type="Proteomes" id="UP001163046">
    <property type="component" value="Unassembled WGS sequence"/>
</dbReference>
<dbReference type="InterPro" id="IPR028938">
    <property type="entry name" value="Rsf1-like"/>
</dbReference>
<dbReference type="PANTHER" id="PTHR14296">
    <property type="entry name" value="REMODELING AND SPACING FACTOR 1"/>
    <property type="match status" value="1"/>
</dbReference>
<evidence type="ECO:0000313" key="5">
    <source>
        <dbReference type="Proteomes" id="UP001163046"/>
    </source>
</evidence>
<evidence type="ECO:0000313" key="4">
    <source>
        <dbReference type="EMBL" id="KAJ7380310.1"/>
    </source>
</evidence>
<reference evidence="4" key="1">
    <citation type="submission" date="2023-01" db="EMBL/GenBank/DDBJ databases">
        <title>Genome assembly of the deep-sea coral Lophelia pertusa.</title>
        <authorList>
            <person name="Herrera S."/>
            <person name="Cordes E."/>
        </authorList>
    </citation>
    <scope>NUCLEOTIDE SEQUENCE</scope>
    <source>
        <strain evidence="4">USNM1676648</strain>
        <tissue evidence="4">Polyp</tissue>
    </source>
</reference>
<dbReference type="OrthoDB" id="7668649at2759"/>
<comment type="caution">
    <text evidence="4">The sequence shown here is derived from an EMBL/GenBank/DDBJ whole genome shotgun (WGS) entry which is preliminary data.</text>
</comment>
<dbReference type="PANTHER" id="PTHR14296:SF3">
    <property type="entry name" value="DIKAR, ISOFORM F"/>
    <property type="match status" value="1"/>
</dbReference>
<dbReference type="GO" id="GO:0006355">
    <property type="term" value="P:regulation of DNA-templated transcription"/>
    <property type="evidence" value="ECO:0007669"/>
    <property type="project" value="InterPro"/>
</dbReference>
<comment type="subcellular location">
    <subcellularLocation>
        <location evidence="1">Nucleus</location>
    </subcellularLocation>
</comment>
<evidence type="ECO:0000259" key="3">
    <source>
        <dbReference type="Pfam" id="PF02791"/>
    </source>
</evidence>
<proteinExistence type="predicted"/>
<dbReference type="EMBL" id="MU826354">
    <property type="protein sequence ID" value="KAJ7380310.1"/>
    <property type="molecule type" value="Genomic_DNA"/>
</dbReference>
<protein>
    <recommendedName>
        <fullName evidence="3">DDT domain-containing protein</fullName>
    </recommendedName>
</protein>
<feature type="domain" description="DDT" evidence="3">
    <location>
        <begin position="20"/>
        <end position="68"/>
    </location>
</feature>
<dbReference type="Pfam" id="PF02791">
    <property type="entry name" value="DDT"/>
    <property type="match status" value="1"/>
</dbReference>